<dbReference type="RefSeq" id="WP_190952527.1">
    <property type="nucleotide sequence ID" value="NZ_JACJTC010000038.1"/>
</dbReference>
<dbReference type="Proteomes" id="UP000606396">
    <property type="component" value="Unassembled WGS sequence"/>
</dbReference>
<name>A0ABR8HLC8_NOSPU</name>
<reference evidence="1 2" key="1">
    <citation type="journal article" date="2020" name="ISME J.">
        <title>Comparative genomics reveals insights into cyanobacterial evolution and habitat adaptation.</title>
        <authorList>
            <person name="Chen M.Y."/>
            <person name="Teng W.K."/>
            <person name="Zhao L."/>
            <person name="Hu C.X."/>
            <person name="Zhou Y.K."/>
            <person name="Han B.P."/>
            <person name="Song L.R."/>
            <person name="Shu W.S."/>
        </authorList>
    </citation>
    <scope>NUCLEOTIDE SEQUENCE [LARGE SCALE GENOMIC DNA]</scope>
    <source>
        <strain evidence="1 2">FACHB-252</strain>
    </source>
</reference>
<evidence type="ECO:0000313" key="1">
    <source>
        <dbReference type="EMBL" id="MBD2616056.1"/>
    </source>
</evidence>
<comment type="caution">
    <text evidence="1">The sequence shown here is derived from an EMBL/GenBank/DDBJ whole genome shotgun (WGS) entry which is preliminary data.</text>
</comment>
<organism evidence="1 2">
    <name type="scientific">Nostoc punctiforme FACHB-252</name>
    <dbReference type="NCBI Taxonomy" id="1357509"/>
    <lineage>
        <taxon>Bacteria</taxon>
        <taxon>Bacillati</taxon>
        <taxon>Cyanobacteriota</taxon>
        <taxon>Cyanophyceae</taxon>
        <taxon>Nostocales</taxon>
        <taxon>Nostocaceae</taxon>
        <taxon>Nostoc</taxon>
    </lineage>
</organism>
<dbReference type="EMBL" id="JACJTC010000038">
    <property type="protein sequence ID" value="MBD2616056.1"/>
    <property type="molecule type" value="Genomic_DNA"/>
</dbReference>
<accession>A0ABR8HLC8</accession>
<proteinExistence type="predicted"/>
<evidence type="ECO:0008006" key="3">
    <source>
        <dbReference type="Google" id="ProtNLM"/>
    </source>
</evidence>
<gene>
    <name evidence="1" type="ORF">H6G94_33260</name>
</gene>
<keyword evidence="2" id="KW-1185">Reference proteome</keyword>
<evidence type="ECO:0000313" key="2">
    <source>
        <dbReference type="Proteomes" id="UP000606396"/>
    </source>
</evidence>
<protein>
    <recommendedName>
        <fullName evidence="3">Transposase</fullName>
    </recommendedName>
</protein>
<sequence length="46" mass="5196">MTISSANWAIDKISLAVNRFNSLGYALQLKRSPCIWLLLAMVYPLI</sequence>